<dbReference type="HAMAP" id="MF_01208">
    <property type="entry name" value="PyrE"/>
    <property type="match status" value="1"/>
</dbReference>
<dbReference type="AlphaFoldDB" id="A0A451FSC9"/>
<comment type="function">
    <text evidence="6">Catalyzes the transfer of a ribosyl phosphate group from 5-phosphoribose 1-diphosphate to orotate, leading to the formation of orotidine monophosphate (OMP).</text>
</comment>
<dbReference type="GO" id="GO:0000287">
    <property type="term" value="F:magnesium ion binding"/>
    <property type="evidence" value="ECO:0007669"/>
    <property type="project" value="UniProtKB-UniRule"/>
</dbReference>
<evidence type="ECO:0000259" key="7">
    <source>
        <dbReference type="Pfam" id="PF00156"/>
    </source>
</evidence>
<evidence type="ECO:0000256" key="4">
    <source>
        <dbReference type="ARBA" id="ARBA00022679"/>
    </source>
</evidence>
<dbReference type="GO" id="GO:0019856">
    <property type="term" value="P:pyrimidine nucleobase biosynthetic process"/>
    <property type="evidence" value="ECO:0007669"/>
    <property type="project" value="TreeGrafter"/>
</dbReference>
<comment type="cofactor">
    <cofactor evidence="6">
        <name>Mg(2+)</name>
        <dbReference type="ChEBI" id="CHEBI:18420"/>
    </cofactor>
</comment>
<evidence type="ECO:0000256" key="1">
    <source>
        <dbReference type="ARBA" id="ARBA00004889"/>
    </source>
</evidence>
<comment type="subunit">
    <text evidence="6">Homodimer.</text>
</comment>
<dbReference type="NCBIfam" id="TIGR00336">
    <property type="entry name" value="pyrE"/>
    <property type="match status" value="1"/>
</dbReference>
<protein>
    <recommendedName>
        <fullName evidence="2 6">Orotate phosphoribosyltransferase</fullName>
        <shortName evidence="6">OPRT</shortName>
        <shortName evidence="6">OPRTase</shortName>
        <ecNumber evidence="2 6">2.4.2.10</ecNumber>
    </recommendedName>
</protein>
<dbReference type="KEGG" id="aev:EI546_00485"/>
<evidence type="ECO:0000313" key="8">
    <source>
        <dbReference type="EMBL" id="QAA80304.1"/>
    </source>
</evidence>
<keyword evidence="9" id="KW-1185">Reference proteome</keyword>
<dbReference type="OrthoDB" id="9802134at2"/>
<dbReference type="CDD" id="cd06223">
    <property type="entry name" value="PRTases_typeI"/>
    <property type="match status" value="1"/>
</dbReference>
<keyword evidence="5 6" id="KW-0665">Pyrimidine biosynthesis</keyword>
<dbReference type="PANTHER" id="PTHR19278:SF9">
    <property type="entry name" value="URIDINE 5'-MONOPHOSPHATE SYNTHASE"/>
    <property type="match status" value="1"/>
</dbReference>
<name>A0A451FSC9_9FLAO</name>
<comment type="caution">
    <text evidence="6">Lacks conserved residue(s) required for the propagation of feature annotation.</text>
</comment>
<dbReference type="InterPro" id="IPR029057">
    <property type="entry name" value="PRTase-like"/>
</dbReference>
<dbReference type="EC" id="2.4.2.10" evidence="2 6"/>
<feature type="binding site" evidence="6">
    <location>
        <position position="130"/>
    </location>
    <ligand>
        <name>orotate</name>
        <dbReference type="ChEBI" id="CHEBI:30839"/>
    </ligand>
</feature>
<dbReference type="RefSeq" id="WP_128248705.1">
    <property type="nucleotide sequence ID" value="NZ_CP034951.1"/>
</dbReference>
<dbReference type="Proteomes" id="UP000285517">
    <property type="component" value="Chromosome"/>
</dbReference>
<feature type="binding site" description="in other chain" evidence="6">
    <location>
        <begin position="126"/>
        <end position="134"/>
    </location>
    <ligand>
        <name>5-phospho-alpha-D-ribose 1-diphosphate</name>
        <dbReference type="ChEBI" id="CHEBI:58017"/>
        <note>ligand shared between dimeric partners</note>
    </ligand>
</feature>
<dbReference type="Gene3D" id="3.40.50.2020">
    <property type="match status" value="1"/>
</dbReference>
<proteinExistence type="inferred from homology"/>
<dbReference type="Pfam" id="PF00156">
    <property type="entry name" value="Pribosyltran"/>
    <property type="match status" value="1"/>
</dbReference>
<feature type="binding site" evidence="6">
    <location>
        <position position="106"/>
    </location>
    <ligand>
        <name>5-phospho-alpha-D-ribose 1-diphosphate</name>
        <dbReference type="ChEBI" id="CHEBI:58017"/>
        <note>ligand shared between dimeric partners</note>
    </ligand>
</feature>
<comment type="similarity">
    <text evidence="6">Belongs to the purine/pyrimidine phosphoribosyltransferase family. PyrE subfamily.</text>
</comment>
<keyword evidence="6" id="KW-0460">Magnesium</keyword>
<feature type="binding site" evidence="6">
    <location>
        <position position="104"/>
    </location>
    <ligand>
        <name>5-phospho-alpha-D-ribose 1-diphosphate</name>
        <dbReference type="ChEBI" id="CHEBI:58017"/>
        <note>ligand shared between dimeric partners</note>
    </ligand>
</feature>
<evidence type="ECO:0000256" key="6">
    <source>
        <dbReference type="HAMAP-Rule" id="MF_01208"/>
    </source>
</evidence>
<dbReference type="GO" id="GO:0044205">
    <property type="term" value="P:'de novo' UMP biosynthetic process"/>
    <property type="evidence" value="ECO:0007669"/>
    <property type="project" value="UniProtKB-UniRule"/>
</dbReference>
<comment type="pathway">
    <text evidence="1 6">Pyrimidine metabolism; UMP biosynthesis via de novo pathway; UMP from orotate: step 1/2.</text>
</comment>
<accession>A0A451FSC9</accession>
<evidence type="ECO:0000256" key="2">
    <source>
        <dbReference type="ARBA" id="ARBA00011971"/>
    </source>
</evidence>
<evidence type="ECO:0000256" key="3">
    <source>
        <dbReference type="ARBA" id="ARBA00022676"/>
    </source>
</evidence>
<reference evidence="8 9" key="1">
    <citation type="submission" date="2019-01" db="EMBL/GenBank/DDBJ databases">
        <title>Complete genome sequencing of Aequorivita sp. H23M31.</title>
        <authorList>
            <person name="Bae J.-W."/>
        </authorList>
    </citation>
    <scope>NUCLEOTIDE SEQUENCE [LARGE SCALE GENOMIC DNA]</scope>
    <source>
        <strain evidence="8 9">H23M31</strain>
    </source>
</reference>
<feature type="domain" description="Phosphoribosyltransferase" evidence="7">
    <location>
        <begin position="55"/>
        <end position="149"/>
    </location>
</feature>
<organism evidence="8 9">
    <name type="scientific">Aequorivita ciconiae</name>
    <dbReference type="NCBI Taxonomy" id="2494375"/>
    <lineage>
        <taxon>Bacteria</taxon>
        <taxon>Pseudomonadati</taxon>
        <taxon>Bacteroidota</taxon>
        <taxon>Flavobacteriia</taxon>
        <taxon>Flavobacteriales</taxon>
        <taxon>Flavobacteriaceae</taxon>
        <taxon>Aequorivita</taxon>
    </lineage>
</organism>
<feature type="binding site" evidence="6">
    <location>
        <position position="100"/>
    </location>
    <ligand>
        <name>5-phospho-alpha-D-ribose 1-diphosphate</name>
        <dbReference type="ChEBI" id="CHEBI:58017"/>
        <note>ligand shared between dimeric partners</note>
    </ligand>
</feature>
<dbReference type="SUPFAM" id="SSF53271">
    <property type="entry name" value="PRTase-like"/>
    <property type="match status" value="1"/>
</dbReference>
<dbReference type="PANTHER" id="PTHR19278">
    <property type="entry name" value="OROTATE PHOSPHORIBOSYLTRANSFERASE"/>
    <property type="match status" value="1"/>
</dbReference>
<comment type="catalytic activity">
    <reaction evidence="6">
        <text>orotidine 5'-phosphate + diphosphate = orotate + 5-phospho-alpha-D-ribose 1-diphosphate</text>
        <dbReference type="Rhea" id="RHEA:10380"/>
        <dbReference type="ChEBI" id="CHEBI:30839"/>
        <dbReference type="ChEBI" id="CHEBI:33019"/>
        <dbReference type="ChEBI" id="CHEBI:57538"/>
        <dbReference type="ChEBI" id="CHEBI:58017"/>
        <dbReference type="EC" id="2.4.2.10"/>
    </reaction>
</comment>
<dbReference type="InterPro" id="IPR004467">
    <property type="entry name" value="Or_phspho_trans_dom"/>
</dbReference>
<evidence type="ECO:0000256" key="5">
    <source>
        <dbReference type="ARBA" id="ARBA00022975"/>
    </source>
</evidence>
<evidence type="ECO:0000313" key="9">
    <source>
        <dbReference type="Proteomes" id="UP000285517"/>
    </source>
</evidence>
<dbReference type="InterPro" id="IPR000836">
    <property type="entry name" value="PRTase_dom"/>
</dbReference>
<keyword evidence="4 6" id="KW-0808">Transferase</keyword>
<sequence>MILNKETAQKTAALLLQINAIKLQPQKPFTWASGWKSPIYCDNRITLSYPTIRNYIRENLAKQIEELYGRPEMIAGVATGAIGIGALVADYLNVPFCYVRPEAKGHGRQNKIEGHLEHNTKVVVVEDLISTGKSSLLAVEALKEAEANIKGMIAIFSYGFDIAEENFKNADISLNTLSNYEMLLKEAERSNYINASEAALLSEWRKAPDTWGISV</sequence>
<dbReference type="EMBL" id="CP034951">
    <property type="protein sequence ID" value="QAA80304.1"/>
    <property type="molecule type" value="Genomic_DNA"/>
</dbReference>
<dbReference type="UniPathway" id="UPA00070">
    <property type="reaction ID" value="UER00119"/>
</dbReference>
<gene>
    <name evidence="6" type="primary">pyrE</name>
    <name evidence="8" type="ORF">EI546_00485</name>
</gene>
<keyword evidence="3 6" id="KW-0328">Glycosyltransferase</keyword>
<dbReference type="InterPro" id="IPR023031">
    <property type="entry name" value="OPRT"/>
</dbReference>
<dbReference type="GO" id="GO:0004588">
    <property type="term" value="F:orotate phosphoribosyltransferase activity"/>
    <property type="evidence" value="ECO:0007669"/>
    <property type="project" value="UniProtKB-UniRule"/>
</dbReference>